<dbReference type="HOGENOM" id="CLU_084253_1_1_1"/>
<evidence type="ECO:0000313" key="6">
    <source>
        <dbReference type="EMBL" id="KIK49544.1"/>
    </source>
</evidence>
<keyword evidence="7" id="KW-1185">Reference proteome</keyword>
<evidence type="ECO:0000313" key="7">
    <source>
        <dbReference type="Proteomes" id="UP000054485"/>
    </source>
</evidence>
<evidence type="ECO:0000256" key="4">
    <source>
        <dbReference type="PIRSR" id="PIRSR601765-1"/>
    </source>
</evidence>
<dbReference type="EMBL" id="KN835132">
    <property type="protein sequence ID" value="KIK49544.1"/>
    <property type="molecule type" value="Genomic_DNA"/>
</dbReference>
<accession>A0A0D0BJ67</accession>
<keyword evidence="5" id="KW-0456">Lyase</keyword>
<dbReference type="AlphaFoldDB" id="A0A0D0BJ67"/>
<dbReference type="STRING" id="930992.A0A0D0BJ67"/>
<evidence type="ECO:0000256" key="3">
    <source>
        <dbReference type="ARBA" id="ARBA00022833"/>
    </source>
</evidence>
<dbReference type="PANTHER" id="PTHR43175">
    <property type="entry name" value="CARBONIC ANHYDRASE"/>
    <property type="match status" value="1"/>
</dbReference>
<keyword evidence="3 4" id="KW-0862">Zinc</keyword>
<dbReference type="InParanoid" id="A0A0D0BJ67"/>
<dbReference type="InterPro" id="IPR036874">
    <property type="entry name" value="Carbonic_anhydrase_sf"/>
</dbReference>
<keyword evidence="2 4" id="KW-0479">Metal-binding</keyword>
<comment type="similarity">
    <text evidence="1 5">Belongs to the beta-class carbonic anhydrase family.</text>
</comment>
<dbReference type="CDD" id="cd03379">
    <property type="entry name" value="beta_CA_cladeD"/>
    <property type="match status" value="1"/>
</dbReference>
<evidence type="ECO:0000256" key="1">
    <source>
        <dbReference type="ARBA" id="ARBA00006217"/>
    </source>
</evidence>
<dbReference type="OrthoDB" id="10248475at2759"/>
<feature type="binding site" evidence="4">
    <location>
        <position position="91"/>
    </location>
    <ligand>
        <name>Zn(2+)</name>
        <dbReference type="ChEBI" id="CHEBI:29105"/>
    </ligand>
</feature>
<dbReference type="InterPro" id="IPR001765">
    <property type="entry name" value="Carbonic_anhydrase"/>
</dbReference>
<sequence length="170" mass="18708">MAEVDFKQANESYAANFGDNGKLSIPPSKHLVVVTCMDARLNPEEFLGLNIGEAHIIRNAGGLAKESLRSIIISQRLLGTKDVLVIHHSDCGMLTFSDEQLRSKVIDAHSGDTKVSEAVNDLHFGPFPDLDRSVKDDVAFLKNHPLVLKEGSITGWVYEVETGKVREVVR</sequence>
<dbReference type="EC" id="4.2.1.1" evidence="5"/>
<dbReference type="Proteomes" id="UP000054485">
    <property type="component" value="Unassembled WGS sequence"/>
</dbReference>
<dbReference type="Pfam" id="PF00484">
    <property type="entry name" value="Pro_CA"/>
    <property type="match status" value="1"/>
</dbReference>
<reference evidence="7" key="2">
    <citation type="submission" date="2015-01" db="EMBL/GenBank/DDBJ databases">
        <title>Evolutionary Origins and Diversification of the Mycorrhizal Mutualists.</title>
        <authorList>
            <consortium name="DOE Joint Genome Institute"/>
            <consortium name="Mycorrhizal Genomics Consortium"/>
            <person name="Kohler A."/>
            <person name="Kuo A."/>
            <person name="Nagy L.G."/>
            <person name="Floudas D."/>
            <person name="Copeland A."/>
            <person name="Barry K.W."/>
            <person name="Cichocki N."/>
            <person name="Veneault-Fourrey C."/>
            <person name="LaButti K."/>
            <person name="Lindquist E.A."/>
            <person name="Lipzen A."/>
            <person name="Lundell T."/>
            <person name="Morin E."/>
            <person name="Murat C."/>
            <person name="Riley R."/>
            <person name="Ohm R."/>
            <person name="Sun H."/>
            <person name="Tunlid A."/>
            <person name="Henrissat B."/>
            <person name="Grigoriev I.V."/>
            <person name="Hibbett D.S."/>
            <person name="Martin F."/>
        </authorList>
    </citation>
    <scope>NUCLEOTIDE SEQUENCE [LARGE SCALE GENOMIC DNA]</scope>
    <source>
        <strain evidence="7">UH-Slu-Lm8-n1</strain>
    </source>
</reference>
<comment type="function">
    <text evidence="5">Reversible hydration of carbon dioxide.</text>
</comment>
<evidence type="ECO:0000256" key="5">
    <source>
        <dbReference type="RuleBase" id="RU003956"/>
    </source>
</evidence>
<evidence type="ECO:0000256" key="2">
    <source>
        <dbReference type="ARBA" id="ARBA00022723"/>
    </source>
</evidence>
<dbReference type="GO" id="GO:0004089">
    <property type="term" value="F:carbonate dehydratase activity"/>
    <property type="evidence" value="ECO:0007669"/>
    <property type="project" value="UniProtKB-UniRule"/>
</dbReference>
<feature type="binding site" evidence="4">
    <location>
        <position position="88"/>
    </location>
    <ligand>
        <name>Zn(2+)</name>
        <dbReference type="ChEBI" id="CHEBI:29105"/>
    </ligand>
</feature>
<dbReference type="GO" id="GO:0008270">
    <property type="term" value="F:zinc ion binding"/>
    <property type="evidence" value="ECO:0007669"/>
    <property type="project" value="UniProtKB-UniRule"/>
</dbReference>
<proteinExistence type="inferred from homology"/>
<dbReference type="PANTHER" id="PTHR43175:SF3">
    <property type="entry name" value="CARBON DISULFIDE HYDROLASE"/>
    <property type="match status" value="1"/>
</dbReference>
<dbReference type="SMART" id="SM00947">
    <property type="entry name" value="Pro_CA"/>
    <property type="match status" value="1"/>
</dbReference>
<feature type="binding site" evidence="4">
    <location>
        <position position="36"/>
    </location>
    <ligand>
        <name>Zn(2+)</name>
        <dbReference type="ChEBI" id="CHEBI:29105"/>
    </ligand>
</feature>
<protein>
    <recommendedName>
        <fullName evidence="5">Carbonic anhydrase</fullName>
        <ecNumber evidence="5">4.2.1.1</ecNumber>
    </recommendedName>
    <alternativeName>
        <fullName evidence="5">Carbonate dehydratase</fullName>
    </alternativeName>
</protein>
<dbReference type="Gene3D" id="3.40.1050.10">
    <property type="entry name" value="Carbonic anhydrase"/>
    <property type="match status" value="1"/>
</dbReference>
<comment type="cofactor">
    <cofactor evidence="4">
        <name>Zn(2+)</name>
        <dbReference type="ChEBI" id="CHEBI:29105"/>
    </cofactor>
    <text evidence="4">Binds 1 zinc ion per subunit.</text>
</comment>
<comment type="catalytic activity">
    <reaction evidence="5">
        <text>hydrogencarbonate + H(+) = CO2 + H2O</text>
        <dbReference type="Rhea" id="RHEA:10748"/>
        <dbReference type="ChEBI" id="CHEBI:15377"/>
        <dbReference type="ChEBI" id="CHEBI:15378"/>
        <dbReference type="ChEBI" id="CHEBI:16526"/>
        <dbReference type="ChEBI" id="CHEBI:17544"/>
        <dbReference type="EC" id="4.2.1.1"/>
    </reaction>
</comment>
<organism evidence="6 7">
    <name type="scientific">Suillus luteus UH-Slu-Lm8-n1</name>
    <dbReference type="NCBI Taxonomy" id="930992"/>
    <lineage>
        <taxon>Eukaryota</taxon>
        <taxon>Fungi</taxon>
        <taxon>Dikarya</taxon>
        <taxon>Basidiomycota</taxon>
        <taxon>Agaricomycotina</taxon>
        <taxon>Agaricomycetes</taxon>
        <taxon>Agaricomycetidae</taxon>
        <taxon>Boletales</taxon>
        <taxon>Suillineae</taxon>
        <taxon>Suillaceae</taxon>
        <taxon>Suillus</taxon>
    </lineage>
</organism>
<dbReference type="SUPFAM" id="SSF53056">
    <property type="entry name" value="beta-carbonic anhydrase, cab"/>
    <property type="match status" value="1"/>
</dbReference>
<feature type="binding site" evidence="4">
    <location>
        <position position="38"/>
    </location>
    <ligand>
        <name>Zn(2+)</name>
        <dbReference type="ChEBI" id="CHEBI:29105"/>
    </ligand>
</feature>
<gene>
    <name evidence="6" type="ORF">CY34DRAFT_796976</name>
</gene>
<name>A0A0D0BJ67_9AGAM</name>
<reference evidence="6 7" key="1">
    <citation type="submission" date="2014-04" db="EMBL/GenBank/DDBJ databases">
        <authorList>
            <consortium name="DOE Joint Genome Institute"/>
            <person name="Kuo A."/>
            <person name="Ruytinx J."/>
            <person name="Rineau F."/>
            <person name="Colpaert J."/>
            <person name="Kohler A."/>
            <person name="Nagy L.G."/>
            <person name="Floudas D."/>
            <person name="Copeland A."/>
            <person name="Barry K.W."/>
            <person name="Cichocki N."/>
            <person name="Veneault-Fourrey C."/>
            <person name="LaButti K."/>
            <person name="Lindquist E.A."/>
            <person name="Lipzen A."/>
            <person name="Lundell T."/>
            <person name="Morin E."/>
            <person name="Murat C."/>
            <person name="Sun H."/>
            <person name="Tunlid A."/>
            <person name="Henrissat B."/>
            <person name="Grigoriev I.V."/>
            <person name="Hibbett D.S."/>
            <person name="Martin F."/>
            <person name="Nordberg H.P."/>
            <person name="Cantor M.N."/>
            <person name="Hua S.X."/>
        </authorList>
    </citation>
    <scope>NUCLEOTIDE SEQUENCE [LARGE SCALE GENOMIC DNA]</scope>
    <source>
        <strain evidence="6 7">UH-Slu-Lm8-n1</strain>
    </source>
</reference>